<dbReference type="Proteomes" id="UP000808349">
    <property type="component" value="Unassembled WGS sequence"/>
</dbReference>
<gene>
    <name evidence="1" type="ORF">IPO85_02290</name>
</gene>
<reference evidence="1 2" key="1">
    <citation type="submission" date="2020-10" db="EMBL/GenBank/DDBJ databases">
        <title>Connecting structure to function with the recovery of over 1000 high-quality activated sludge metagenome-assembled genomes encoding full-length rRNA genes using long-read sequencing.</title>
        <authorList>
            <person name="Singleton C.M."/>
            <person name="Petriglieri F."/>
            <person name="Kristensen J.M."/>
            <person name="Kirkegaard R.H."/>
            <person name="Michaelsen T.Y."/>
            <person name="Andersen M.H."/>
            <person name="Karst S.M."/>
            <person name="Dueholm M.S."/>
            <person name="Nielsen P.H."/>
            <person name="Albertsen M."/>
        </authorList>
    </citation>
    <scope>NUCLEOTIDE SEQUENCE [LARGE SCALE GENOMIC DNA]</scope>
    <source>
        <strain evidence="1">Ribe_18-Q3-R11-54_BAT3C.373</strain>
    </source>
</reference>
<comment type="caution">
    <text evidence="1">The sequence shown here is derived from an EMBL/GenBank/DDBJ whole genome shotgun (WGS) entry which is preliminary data.</text>
</comment>
<proteinExistence type="predicted"/>
<dbReference type="AlphaFoldDB" id="A0A9D7S6M4"/>
<evidence type="ECO:0000313" key="1">
    <source>
        <dbReference type="EMBL" id="MBK9716354.1"/>
    </source>
</evidence>
<sequence>MKNRKTTFYIAAFIICIIAIQACKTFYFRSNYNDTNKLLHDTKTIVTKPFLKAHLKNGDVCILKDTWQVDTIQNVVSGIGTRYDFNRKQTIDGLMSIPIDSVSIFETNKKILNPEAGRIAALSILTAINVVVECICLANPKACFGSCPTFYLNENDNFHFADAEGFSNAIVPSMEYFDIDALNNKPISDSVFSMTMKNEALETHCINDVKLLAYPRSINERVYQSSINDFYLCENNYSIIKASGNEGDITDLLQKEDRQERFSLADSYNLSSKEEIYVNFEHVKNSENLGLIVDFRQTMMTTYFIYSAMGFMGDEVGDIFAKIETEGDTKDKLENGIKKELGNIDIYLWNEKINDWELQNGFYETGPIAINRQILPLTNVVSSSKVKLKLVMNKGLWRIDYVALTNIKEKVKPIEISPNEILNKGKVDRTALTLINNPEKYLISMPGSEYKFNFVLPNLHTDYELFLYSKGYYLEWMREHWIKDKNLLKLREMVYYPKKYLKVEANAYKQYETTMEQEFWNSKIDTKTFSYYAN</sequence>
<evidence type="ECO:0000313" key="2">
    <source>
        <dbReference type="Proteomes" id="UP000808349"/>
    </source>
</evidence>
<accession>A0A9D7S6M4</accession>
<protein>
    <submittedName>
        <fullName evidence="1">Uncharacterized protein</fullName>
    </submittedName>
</protein>
<organism evidence="1 2">
    <name type="scientific">Candidatus Defluviibacterium haderslevense</name>
    <dbReference type="NCBI Taxonomy" id="2981993"/>
    <lineage>
        <taxon>Bacteria</taxon>
        <taxon>Pseudomonadati</taxon>
        <taxon>Bacteroidota</taxon>
        <taxon>Saprospiria</taxon>
        <taxon>Saprospirales</taxon>
        <taxon>Saprospiraceae</taxon>
        <taxon>Candidatus Defluviibacterium</taxon>
    </lineage>
</organism>
<dbReference type="PROSITE" id="PS51257">
    <property type="entry name" value="PROKAR_LIPOPROTEIN"/>
    <property type="match status" value="1"/>
</dbReference>
<name>A0A9D7S6M4_9BACT</name>
<dbReference type="EMBL" id="JADKFW010000004">
    <property type="protein sequence ID" value="MBK9716354.1"/>
    <property type="molecule type" value="Genomic_DNA"/>
</dbReference>